<protein>
    <submittedName>
        <fullName evidence="9">Multidrug efflux SMR transporter</fullName>
    </submittedName>
</protein>
<evidence type="ECO:0000256" key="2">
    <source>
        <dbReference type="ARBA" id="ARBA00022448"/>
    </source>
</evidence>
<dbReference type="Proteomes" id="UP000297496">
    <property type="component" value="Unassembled WGS sequence"/>
</dbReference>
<dbReference type="PANTHER" id="PTHR30561">
    <property type="entry name" value="SMR FAMILY PROTON-DEPENDENT DRUG EFFLUX TRANSPORTER SUGE"/>
    <property type="match status" value="1"/>
</dbReference>
<dbReference type="OrthoDB" id="21828at2"/>
<keyword evidence="3" id="KW-1003">Cell membrane</keyword>
<dbReference type="GO" id="GO:0022857">
    <property type="term" value="F:transmembrane transporter activity"/>
    <property type="evidence" value="ECO:0007669"/>
    <property type="project" value="InterPro"/>
</dbReference>
<reference evidence="9 10" key="1">
    <citation type="submission" date="2019-04" db="EMBL/GenBank/DDBJ databases">
        <title>Three New Species of Nocardioides, Nocardioides euryhalodurans sp. nov., Nocardioides seonyuensis sp. nov. and Nocardioides eburneoflavus sp. nov. Isolated from Soil.</title>
        <authorList>
            <person name="Roh S.G."/>
            <person name="Lee C."/>
            <person name="Kim M.-K."/>
            <person name="Kim S.B."/>
        </authorList>
    </citation>
    <scope>NUCLEOTIDE SEQUENCE [LARGE SCALE GENOMIC DNA]</scope>
    <source>
        <strain evidence="9 10">MMS17-SY213</strain>
    </source>
</reference>
<feature type="transmembrane region" description="Helical" evidence="8">
    <location>
        <begin position="82"/>
        <end position="101"/>
    </location>
</feature>
<sequence>MGLLALAIGAEVAATASLPRTEGFRSPGWSLLVVAGYATSIWLLSLVVRDIPVSTAYAVWAGAGTALVAVVGVVWLGENWNWVTVTSLAMIIIGVVALNMGGAH</sequence>
<dbReference type="GO" id="GO:0005886">
    <property type="term" value="C:plasma membrane"/>
    <property type="evidence" value="ECO:0007669"/>
    <property type="project" value="UniProtKB-SubCell"/>
</dbReference>
<dbReference type="PANTHER" id="PTHR30561:SF1">
    <property type="entry name" value="MULTIDRUG TRANSPORTER EMRE"/>
    <property type="match status" value="1"/>
</dbReference>
<proteinExistence type="inferred from homology"/>
<evidence type="ECO:0000256" key="4">
    <source>
        <dbReference type="ARBA" id="ARBA00022692"/>
    </source>
</evidence>
<dbReference type="Gene3D" id="1.10.3730.20">
    <property type="match status" value="1"/>
</dbReference>
<organism evidence="9 10">
    <name type="scientific">Nocardioides eburneiflavus</name>
    <dbReference type="NCBI Taxonomy" id="2518372"/>
    <lineage>
        <taxon>Bacteria</taxon>
        <taxon>Bacillati</taxon>
        <taxon>Actinomycetota</taxon>
        <taxon>Actinomycetes</taxon>
        <taxon>Propionibacteriales</taxon>
        <taxon>Nocardioidaceae</taxon>
        <taxon>Nocardioides</taxon>
    </lineage>
</organism>
<dbReference type="EMBL" id="SRRO01000001">
    <property type="protein sequence ID" value="TGN66954.1"/>
    <property type="molecule type" value="Genomic_DNA"/>
</dbReference>
<evidence type="ECO:0000256" key="7">
    <source>
        <dbReference type="RuleBase" id="RU003942"/>
    </source>
</evidence>
<keyword evidence="10" id="KW-1185">Reference proteome</keyword>
<evidence type="ECO:0000256" key="1">
    <source>
        <dbReference type="ARBA" id="ARBA00004651"/>
    </source>
</evidence>
<evidence type="ECO:0000256" key="6">
    <source>
        <dbReference type="ARBA" id="ARBA00023136"/>
    </source>
</evidence>
<evidence type="ECO:0000256" key="5">
    <source>
        <dbReference type="ARBA" id="ARBA00022989"/>
    </source>
</evidence>
<dbReference type="InterPro" id="IPR037185">
    <property type="entry name" value="EmrE-like"/>
</dbReference>
<comment type="caution">
    <text evidence="9">The sequence shown here is derived from an EMBL/GenBank/DDBJ whole genome shotgun (WGS) entry which is preliminary data.</text>
</comment>
<keyword evidence="5 8" id="KW-1133">Transmembrane helix</keyword>
<evidence type="ECO:0000313" key="10">
    <source>
        <dbReference type="Proteomes" id="UP000297496"/>
    </source>
</evidence>
<comment type="subcellular location">
    <subcellularLocation>
        <location evidence="1 7">Cell membrane</location>
        <topology evidence="1 7">Multi-pass membrane protein</topology>
    </subcellularLocation>
</comment>
<dbReference type="SUPFAM" id="SSF103481">
    <property type="entry name" value="Multidrug resistance efflux transporter EmrE"/>
    <property type="match status" value="1"/>
</dbReference>
<feature type="transmembrane region" description="Helical" evidence="8">
    <location>
        <begin position="31"/>
        <end position="48"/>
    </location>
</feature>
<keyword evidence="6 8" id="KW-0472">Membrane</keyword>
<keyword evidence="2" id="KW-0813">Transport</keyword>
<name>A0A4Z1CPT8_9ACTN</name>
<accession>A0A4Z1CPT8</accession>
<dbReference type="AlphaFoldDB" id="A0A4Z1CPT8"/>
<keyword evidence="4 7" id="KW-0812">Transmembrane</keyword>
<feature type="transmembrane region" description="Helical" evidence="8">
    <location>
        <begin position="55"/>
        <end position="76"/>
    </location>
</feature>
<gene>
    <name evidence="9" type="ORF">EXE59_18520</name>
</gene>
<evidence type="ECO:0000256" key="3">
    <source>
        <dbReference type="ARBA" id="ARBA00022475"/>
    </source>
</evidence>
<evidence type="ECO:0000313" key="9">
    <source>
        <dbReference type="EMBL" id="TGN66954.1"/>
    </source>
</evidence>
<evidence type="ECO:0000256" key="8">
    <source>
        <dbReference type="SAM" id="Phobius"/>
    </source>
</evidence>
<comment type="similarity">
    <text evidence="7">Belongs to the drug/metabolite transporter (DMT) superfamily. Small multidrug resistance (SMR) (TC 2.A.7.1) family.</text>
</comment>
<dbReference type="InterPro" id="IPR045324">
    <property type="entry name" value="Small_multidrug_res"/>
</dbReference>
<dbReference type="Pfam" id="PF00893">
    <property type="entry name" value="Multi_Drug_Res"/>
    <property type="match status" value="1"/>
</dbReference>
<dbReference type="InterPro" id="IPR000390">
    <property type="entry name" value="Small_drug/metabolite_transptr"/>
</dbReference>